<gene>
    <name evidence="2" type="ORF">HHI36_014385</name>
</gene>
<keyword evidence="3" id="KW-1185">Reference proteome</keyword>
<feature type="signal peptide" evidence="1">
    <location>
        <begin position="1"/>
        <end position="22"/>
    </location>
</feature>
<organism evidence="2 3">
    <name type="scientific">Cryptolaemus montrouzieri</name>
    <dbReference type="NCBI Taxonomy" id="559131"/>
    <lineage>
        <taxon>Eukaryota</taxon>
        <taxon>Metazoa</taxon>
        <taxon>Ecdysozoa</taxon>
        <taxon>Arthropoda</taxon>
        <taxon>Hexapoda</taxon>
        <taxon>Insecta</taxon>
        <taxon>Pterygota</taxon>
        <taxon>Neoptera</taxon>
        <taxon>Endopterygota</taxon>
        <taxon>Coleoptera</taxon>
        <taxon>Polyphaga</taxon>
        <taxon>Cucujiformia</taxon>
        <taxon>Coccinelloidea</taxon>
        <taxon>Coccinellidae</taxon>
        <taxon>Scymninae</taxon>
        <taxon>Scymnini</taxon>
        <taxon>Cryptolaemus</taxon>
    </lineage>
</organism>
<evidence type="ECO:0000313" key="3">
    <source>
        <dbReference type="Proteomes" id="UP001516400"/>
    </source>
</evidence>
<evidence type="ECO:0000256" key="1">
    <source>
        <dbReference type="SAM" id="SignalP"/>
    </source>
</evidence>
<sequence>MGRISVKFIIFLLLIQANEFEGRKVLHVLRWEDCPEHSNLPISIRSFKLVNYAKNNRTADIRYEIRKKISGNLVVSS</sequence>
<name>A0ABD2N2L1_9CUCU</name>
<evidence type="ECO:0000313" key="2">
    <source>
        <dbReference type="EMBL" id="KAL3272926.1"/>
    </source>
</evidence>
<protein>
    <submittedName>
        <fullName evidence="2">Uncharacterized protein</fullName>
    </submittedName>
</protein>
<proteinExistence type="predicted"/>
<keyword evidence="1" id="KW-0732">Signal</keyword>
<accession>A0ABD2N2L1</accession>
<dbReference type="EMBL" id="JABFTP020000062">
    <property type="protein sequence ID" value="KAL3272926.1"/>
    <property type="molecule type" value="Genomic_DNA"/>
</dbReference>
<reference evidence="2 3" key="1">
    <citation type="journal article" date="2021" name="BMC Biol.">
        <title>Horizontally acquired antibacterial genes associated with adaptive radiation of ladybird beetles.</title>
        <authorList>
            <person name="Li H.S."/>
            <person name="Tang X.F."/>
            <person name="Huang Y.H."/>
            <person name="Xu Z.Y."/>
            <person name="Chen M.L."/>
            <person name="Du X.Y."/>
            <person name="Qiu B.Y."/>
            <person name="Chen P.T."/>
            <person name="Zhang W."/>
            <person name="Slipinski A."/>
            <person name="Escalona H.E."/>
            <person name="Waterhouse R.M."/>
            <person name="Zwick A."/>
            <person name="Pang H."/>
        </authorList>
    </citation>
    <scope>NUCLEOTIDE SEQUENCE [LARGE SCALE GENOMIC DNA]</scope>
    <source>
        <strain evidence="2">SYSU2018</strain>
    </source>
</reference>
<feature type="chain" id="PRO_5044870803" evidence="1">
    <location>
        <begin position="23"/>
        <end position="77"/>
    </location>
</feature>
<dbReference type="AlphaFoldDB" id="A0ABD2N2L1"/>
<comment type="caution">
    <text evidence="2">The sequence shown here is derived from an EMBL/GenBank/DDBJ whole genome shotgun (WGS) entry which is preliminary data.</text>
</comment>
<dbReference type="Proteomes" id="UP001516400">
    <property type="component" value="Unassembled WGS sequence"/>
</dbReference>